<dbReference type="PIRSF" id="PIRSF006594">
    <property type="entry name" value="UCP006594"/>
    <property type="match status" value="1"/>
</dbReference>
<keyword evidence="1" id="KW-0812">Transmembrane</keyword>
<dbReference type="OrthoDB" id="9787348at2"/>
<protein>
    <recommendedName>
        <fullName evidence="4">DUF116 domain-containing protein</fullName>
    </recommendedName>
</protein>
<feature type="transmembrane region" description="Helical" evidence="1">
    <location>
        <begin position="51"/>
        <end position="76"/>
    </location>
</feature>
<dbReference type="STRING" id="393762.SAMN05660472_01270"/>
<dbReference type="AlphaFoldDB" id="A0A1G9BUD0"/>
<evidence type="ECO:0008006" key="4">
    <source>
        <dbReference type="Google" id="ProtNLM"/>
    </source>
</evidence>
<name>A0A1G9BUD0_9FIRM</name>
<keyword evidence="3" id="KW-1185">Reference proteome</keyword>
<evidence type="ECO:0000313" key="3">
    <source>
        <dbReference type="Proteomes" id="UP000198718"/>
    </source>
</evidence>
<dbReference type="InterPro" id="IPR002829">
    <property type="entry name" value="DUF116"/>
</dbReference>
<dbReference type="Pfam" id="PF01976">
    <property type="entry name" value="DUF116"/>
    <property type="match status" value="1"/>
</dbReference>
<feature type="transmembrane region" description="Helical" evidence="1">
    <location>
        <begin position="16"/>
        <end position="39"/>
    </location>
</feature>
<sequence length="257" mass="29238">MEINKKIARDSSSKTFAILLIVMLMIVLALSGIIFWLSLKESTIFYQIIGFGSMIFLLIMGLSIGLTIFAVMMLWYNKRVPSMAITVMEIFIHASYPIIIALGKLLKYDKNTIRRAYTNLNNQLVLTRGYKFKGEDVLILTPHCIQKSSCPHKITNNIYNCKRCGLCNVDRLIDFKERYSINFSIVTGGTLARKMIQDLKPRAIIAIACERDLFSGLMDVKRIPILAIVNKRPEGPCINTQVDLKEVEKGILHFIKE</sequence>
<dbReference type="PANTHER" id="PTHR43801:SF1">
    <property type="entry name" value="POLYPRENYL SYNTHETASE"/>
    <property type="match status" value="1"/>
</dbReference>
<dbReference type="Proteomes" id="UP000198718">
    <property type="component" value="Unassembled WGS sequence"/>
</dbReference>
<dbReference type="EMBL" id="FNFP01000002">
    <property type="protein sequence ID" value="SDK42940.1"/>
    <property type="molecule type" value="Genomic_DNA"/>
</dbReference>
<dbReference type="PANTHER" id="PTHR43801">
    <property type="entry name" value="NUCLEOTIDE-BINDING PROTEIN-RELATED"/>
    <property type="match status" value="1"/>
</dbReference>
<keyword evidence="1" id="KW-0472">Membrane</keyword>
<proteinExistence type="predicted"/>
<evidence type="ECO:0000313" key="2">
    <source>
        <dbReference type="EMBL" id="SDK42940.1"/>
    </source>
</evidence>
<reference evidence="2 3" key="1">
    <citation type="submission" date="2016-10" db="EMBL/GenBank/DDBJ databases">
        <authorList>
            <person name="de Groot N.N."/>
        </authorList>
    </citation>
    <scope>NUCLEOTIDE SEQUENCE [LARGE SCALE GENOMIC DNA]</scope>
    <source>
        <strain evidence="2 3">DSM 18346</strain>
    </source>
</reference>
<accession>A0A1G9BUD0</accession>
<gene>
    <name evidence="2" type="ORF">SAMN05660472_01270</name>
</gene>
<organism evidence="2 3">
    <name type="scientific">Natronincola ferrireducens</name>
    <dbReference type="NCBI Taxonomy" id="393762"/>
    <lineage>
        <taxon>Bacteria</taxon>
        <taxon>Bacillati</taxon>
        <taxon>Bacillota</taxon>
        <taxon>Clostridia</taxon>
        <taxon>Peptostreptococcales</taxon>
        <taxon>Natronincolaceae</taxon>
        <taxon>Natronincola</taxon>
    </lineage>
</organism>
<dbReference type="RefSeq" id="WP_090552134.1">
    <property type="nucleotide sequence ID" value="NZ_FNFP01000002.1"/>
</dbReference>
<keyword evidence="1" id="KW-1133">Transmembrane helix</keyword>
<evidence type="ECO:0000256" key="1">
    <source>
        <dbReference type="SAM" id="Phobius"/>
    </source>
</evidence>
<feature type="transmembrane region" description="Helical" evidence="1">
    <location>
        <begin position="82"/>
        <end position="106"/>
    </location>
</feature>